<dbReference type="AlphaFoldDB" id="A0A366H5T0"/>
<proteinExistence type="predicted"/>
<dbReference type="EMBL" id="QNRR01000015">
    <property type="protein sequence ID" value="RBP36992.1"/>
    <property type="molecule type" value="Genomic_DNA"/>
</dbReference>
<name>A0A366H5T0_9BACT</name>
<dbReference type="Gene3D" id="3.30.420.280">
    <property type="match status" value="1"/>
</dbReference>
<dbReference type="Proteomes" id="UP000253426">
    <property type="component" value="Unassembled WGS sequence"/>
</dbReference>
<keyword evidence="2" id="KW-1185">Reference proteome</keyword>
<dbReference type="OrthoDB" id="479677at2"/>
<dbReference type="InterPro" id="IPR027417">
    <property type="entry name" value="P-loop_NTPase"/>
</dbReference>
<evidence type="ECO:0000313" key="1">
    <source>
        <dbReference type="EMBL" id="RBP36992.1"/>
    </source>
</evidence>
<accession>A0A366H5T0</accession>
<evidence type="ECO:0000313" key="2">
    <source>
        <dbReference type="Proteomes" id="UP000253426"/>
    </source>
</evidence>
<dbReference type="RefSeq" id="WP_113961766.1">
    <property type="nucleotide sequence ID" value="NZ_QNRR01000015.1"/>
</dbReference>
<reference evidence="1 2" key="1">
    <citation type="submission" date="2018-06" db="EMBL/GenBank/DDBJ databases">
        <title>Genomic Encyclopedia of Type Strains, Phase IV (KMG-IV): sequencing the most valuable type-strain genomes for metagenomic binning, comparative biology and taxonomic classification.</title>
        <authorList>
            <person name="Goeker M."/>
        </authorList>
    </citation>
    <scope>NUCLEOTIDE SEQUENCE [LARGE SCALE GENOMIC DNA]</scope>
    <source>
        <strain evidence="1 2">DSM 25532</strain>
    </source>
</reference>
<gene>
    <name evidence="1" type="ORF">DES53_115133</name>
</gene>
<sequence>MLADKLTSVLSDKAWRLRHLYLILPEDSNDTGLIPLVLRAEQETFMQARHTRNFVPKARKLGMSTFIVIDYLDECLWNKDTHCAHVDFRKDDATKKLAIARLAWERGPEHPNPAIAQIWRGLHAKLKLVKSNDSCLAWSNGSHQEANMSFMGGTPRRLHISEYGPLAAQRPEAAARVRQGSFNAVPATGIIDIETTMEGGPLGECYEIFRLACDATGRQLSPLDWKLHFFPWYHHPSYTLPHHAPRKPETERYFRELKSKHGITIQLERQAWYERKAAEQRESMYTQFPSTADECVKATTRDPIYPEITTLRTQGRVKDFSHERSMPMFTAWDLGISDYTSGWLIQPSGRDLLILAWHEGEGQGAAHVADVIRSWESMFARRIAMHFLPHDANIRDKGSGRTYVDQLSAAGISRHSIRIVPRTPDIWTGINDVRDILPKCWFHTRTDRPRKSLEGRDLPSGLQCLEAYRKQPPTPGGALRPMPLHDACSHSADAFRTFAEAHAAGLVTTHTGHEPKPKVLMGVRGT</sequence>
<dbReference type="Gene3D" id="3.40.50.300">
    <property type="entry name" value="P-loop containing nucleotide triphosphate hydrolases"/>
    <property type="match status" value="1"/>
</dbReference>
<protein>
    <recommendedName>
        <fullName evidence="3">Phage terminase large subunit-like protein</fullName>
    </recommendedName>
</protein>
<evidence type="ECO:0008006" key="3">
    <source>
        <dbReference type="Google" id="ProtNLM"/>
    </source>
</evidence>
<organism evidence="1 2">
    <name type="scientific">Roseimicrobium gellanilyticum</name>
    <dbReference type="NCBI Taxonomy" id="748857"/>
    <lineage>
        <taxon>Bacteria</taxon>
        <taxon>Pseudomonadati</taxon>
        <taxon>Verrucomicrobiota</taxon>
        <taxon>Verrucomicrobiia</taxon>
        <taxon>Verrucomicrobiales</taxon>
        <taxon>Verrucomicrobiaceae</taxon>
        <taxon>Roseimicrobium</taxon>
    </lineage>
</organism>
<comment type="caution">
    <text evidence="1">The sequence shown here is derived from an EMBL/GenBank/DDBJ whole genome shotgun (WGS) entry which is preliminary data.</text>
</comment>